<feature type="binding site" evidence="7">
    <location>
        <position position="377"/>
    </location>
    <ligand>
        <name>phosphoenolpyruvate</name>
        <dbReference type="ChEBI" id="CHEBI:58702"/>
    </ligand>
</feature>
<dbReference type="EMBL" id="FNAP01000004">
    <property type="protein sequence ID" value="SDE19813.1"/>
    <property type="molecule type" value="Genomic_DNA"/>
</dbReference>
<dbReference type="GO" id="GO:0003866">
    <property type="term" value="F:3-phosphoshikimate 1-carboxyvinyltransferase activity"/>
    <property type="evidence" value="ECO:0007669"/>
    <property type="project" value="UniProtKB-UniRule"/>
</dbReference>
<feature type="binding site" evidence="7">
    <location>
        <position position="54"/>
    </location>
    <ligand>
        <name>3-phosphoshikimate</name>
        <dbReference type="ChEBI" id="CHEBI:145989"/>
    </ligand>
</feature>
<dbReference type="PANTHER" id="PTHR21090:SF5">
    <property type="entry name" value="PENTAFUNCTIONAL AROM POLYPEPTIDE"/>
    <property type="match status" value="1"/>
</dbReference>
<name>A0A1G7AYF3_9PROT</name>
<comment type="subcellular location">
    <subcellularLocation>
        <location evidence="7">Cytoplasm</location>
    </subcellularLocation>
</comment>
<feature type="binding site" evidence="7">
    <location>
        <position position="53"/>
    </location>
    <ligand>
        <name>phosphoenolpyruvate</name>
        <dbReference type="ChEBI" id="CHEBI:58702"/>
    </ligand>
</feature>
<feature type="active site" description="Proton acceptor" evidence="7">
    <location>
        <position position="346"/>
    </location>
</feature>
<feature type="binding site" evidence="7">
    <location>
        <position position="373"/>
    </location>
    <ligand>
        <name>3-phosphoshikimate</name>
        <dbReference type="ChEBI" id="CHEBI:145989"/>
    </ligand>
</feature>
<evidence type="ECO:0000256" key="6">
    <source>
        <dbReference type="ARBA" id="ARBA00044633"/>
    </source>
</evidence>
<dbReference type="STRING" id="69960.SAMN05421720_104143"/>
<comment type="caution">
    <text evidence="7">Lacks conserved residue(s) required for the propagation of feature annotation.</text>
</comment>
<feature type="binding site" evidence="7">
    <location>
        <position position="58"/>
    </location>
    <ligand>
        <name>3-phosphoshikimate</name>
        <dbReference type="ChEBI" id="CHEBI:145989"/>
    </ligand>
</feature>
<proteinExistence type="inferred from homology"/>
<dbReference type="InterPro" id="IPR036968">
    <property type="entry name" value="Enolpyruvate_Tfrase_sf"/>
</dbReference>
<dbReference type="CDD" id="cd01556">
    <property type="entry name" value="EPSP_synthase"/>
    <property type="match status" value="1"/>
</dbReference>
<dbReference type="UniPathway" id="UPA00053">
    <property type="reaction ID" value="UER00089"/>
</dbReference>
<comment type="similarity">
    <text evidence="2 7">Belongs to the EPSP synthase family.</text>
</comment>
<dbReference type="SUPFAM" id="SSF55205">
    <property type="entry name" value="EPT/RTPC-like"/>
    <property type="match status" value="1"/>
</dbReference>
<comment type="subunit">
    <text evidence="7">Monomer.</text>
</comment>
<keyword evidence="3 7" id="KW-0028">Amino-acid biosynthesis</keyword>
<dbReference type="Proteomes" id="UP000199412">
    <property type="component" value="Unassembled WGS sequence"/>
</dbReference>
<dbReference type="NCBIfam" id="TIGR01356">
    <property type="entry name" value="aroA"/>
    <property type="match status" value="1"/>
</dbReference>
<evidence type="ECO:0000313" key="9">
    <source>
        <dbReference type="EMBL" id="SDE19813.1"/>
    </source>
</evidence>
<dbReference type="Pfam" id="PF00275">
    <property type="entry name" value="EPSP_synthase"/>
    <property type="match status" value="1"/>
</dbReference>
<dbReference type="InterPro" id="IPR023193">
    <property type="entry name" value="EPSP_synthase_CS"/>
</dbReference>
<evidence type="ECO:0000259" key="8">
    <source>
        <dbReference type="Pfam" id="PF00275"/>
    </source>
</evidence>
<feature type="binding site" evidence="7">
    <location>
        <position position="199"/>
    </location>
    <ligand>
        <name>3-phosphoshikimate</name>
        <dbReference type="ChEBI" id="CHEBI:145989"/>
    </ligand>
</feature>
<evidence type="ECO:0000256" key="5">
    <source>
        <dbReference type="ARBA" id="ARBA00023141"/>
    </source>
</evidence>
<dbReference type="Gene3D" id="3.65.10.10">
    <property type="entry name" value="Enolpyruvate transferase domain"/>
    <property type="match status" value="2"/>
</dbReference>
<dbReference type="RefSeq" id="WP_092784453.1">
    <property type="nucleotide sequence ID" value="NZ_FNAP01000004.1"/>
</dbReference>
<dbReference type="EC" id="2.5.1.19" evidence="7"/>
<accession>A0A1G7AYF3</accession>
<evidence type="ECO:0000256" key="7">
    <source>
        <dbReference type="HAMAP-Rule" id="MF_00210"/>
    </source>
</evidence>
<dbReference type="PROSITE" id="PS00885">
    <property type="entry name" value="EPSP_SYNTHASE_2"/>
    <property type="match status" value="1"/>
</dbReference>
<dbReference type="PANTHER" id="PTHR21090">
    <property type="entry name" value="AROM/DEHYDROQUINATE SYNTHASE"/>
    <property type="match status" value="1"/>
</dbReference>
<dbReference type="PIRSF" id="PIRSF000505">
    <property type="entry name" value="EPSPS"/>
    <property type="match status" value="1"/>
</dbReference>
<feature type="binding site" evidence="7">
    <location>
        <position position="201"/>
    </location>
    <ligand>
        <name>3-phosphoshikimate</name>
        <dbReference type="ChEBI" id="CHEBI:145989"/>
    </ligand>
</feature>
<reference evidence="9 10" key="1">
    <citation type="submission" date="2016-10" db="EMBL/GenBank/DDBJ databases">
        <authorList>
            <person name="de Groot N.N."/>
        </authorList>
    </citation>
    <scope>NUCLEOTIDE SEQUENCE [LARGE SCALE GENOMIC DNA]</scope>
    <source>
        <strain evidence="9 10">ATCC 700224</strain>
    </source>
</reference>
<protein>
    <recommendedName>
        <fullName evidence="7">3-phosphoshikimate 1-carboxyvinyltransferase</fullName>
        <ecNumber evidence="7">2.5.1.19</ecNumber>
    </recommendedName>
    <alternativeName>
        <fullName evidence="7">5-enolpyruvylshikimate-3-phosphate synthase</fullName>
        <shortName evidence="7">EPSP synthase</shortName>
        <shortName evidence="7">EPSPS</shortName>
    </alternativeName>
</protein>
<feature type="binding site" evidence="7">
    <location>
        <position position="124"/>
    </location>
    <ligand>
        <name>phosphoenolpyruvate</name>
        <dbReference type="ChEBI" id="CHEBI:58702"/>
    </ligand>
</feature>
<comment type="pathway">
    <text evidence="1 7">Metabolic intermediate biosynthesis; chorismate biosynthesis; chorismate from D-erythrose 4-phosphate and phosphoenolpyruvate: step 6/7.</text>
</comment>
<gene>
    <name evidence="7" type="primary">aroA</name>
    <name evidence="9" type="ORF">SAMN05421720_104143</name>
</gene>
<evidence type="ECO:0000256" key="2">
    <source>
        <dbReference type="ARBA" id="ARBA00009948"/>
    </source>
</evidence>
<evidence type="ECO:0000256" key="1">
    <source>
        <dbReference type="ARBA" id="ARBA00004811"/>
    </source>
</evidence>
<evidence type="ECO:0000313" key="10">
    <source>
        <dbReference type="Proteomes" id="UP000199412"/>
    </source>
</evidence>
<feature type="binding site" evidence="7">
    <location>
        <position position="200"/>
    </location>
    <ligand>
        <name>3-phosphoshikimate</name>
        <dbReference type="ChEBI" id="CHEBI:145989"/>
    </ligand>
</feature>
<dbReference type="GO" id="GO:0005737">
    <property type="term" value="C:cytoplasm"/>
    <property type="evidence" value="ECO:0007669"/>
    <property type="project" value="UniProtKB-SubCell"/>
</dbReference>
<comment type="catalytic activity">
    <reaction evidence="6">
        <text>3-phosphoshikimate + phosphoenolpyruvate = 5-O-(1-carboxyvinyl)-3-phosphoshikimate + phosphate</text>
        <dbReference type="Rhea" id="RHEA:21256"/>
        <dbReference type="ChEBI" id="CHEBI:43474"/>
        <dbReference type="ChEBI" id="CHEBI:57701"/>
        <dbReference type="ChEBI" id="CHEBI:58702"/>
        <dbReference type="ChEBI" id="CHEBI:145989"/>
        <dbReference type="EC" id="2.5.1.19"/>
    </reaction>
    <physiologicalReaction direction="left-to-right" evidence="6">
        <dbReference type="Rhea" id="RHEA:21257"/>
    </physiologicalReaction>
</comment>
<evidence type="ECO:0000256" key="3">
    <source>
        <dbReference type="ARBA" id="ARBA00022605"/>
    </source>
</evidence>
<keyword evidence="10" id="KW-1185">Reference proteome</keyword>
<comment type="function">
    <text evidence="7">Catalyzes the transfer of the enolpyruvyl moiety of phosphoenolpyruvate (PEP) to the 5-hydroxyl of shikimate-3-phosphate (S3P) to produce enolpyruvyl shikimate-3-phosphate and inorganic phosphate.</text>
</comment>
<keyword evidence="4 7" id="KW-0808">Transferase</keyword>
<dbReference type="OrthoDB" id="9809920at2"/>
<sequence>MTATDTTTGVDADRAEAEGSGLSPWSALVGVPHVDVAPHRAPIVTDIALPGSKSYTNRALLCAAMADGRSTLTGLLRSDDSYWCVESLRRLGAAVTMDGTTAIIDGLGRRRPHPEARLYIGSAGTTARFLPGLLAAGGPGRFTLDASRQMRGRPLAPLLLALRQLGGDITCPGTEDAPPLEIEGVSLLGGPVRMSGAVSSQFISGVLMAGPMALNGVHVLITDHVVQKDYVAMTLDMMETFGAIVEADDDLAEMRVEPGGYRPADVALEADASTATYFLALAAVTGGRVTVTNVGTATRQPDLRFIDILERMGCRVTREPAAVTVEGPPEGRLTGGLDVDMRPLSDATLTLAAIAPFADGPVAIHNVAHIRKHESDRIGVMCAALSTLGVPVDERTDGMTVHPARPSHGVMETHDDHRVAMALAVLGVAGAGVRLLEPGCVSKTCPPFFTLLAGLGVGVAGASGG</sequence>
<feature type="binding site" evidence="7">
    <location>
        <position position="346"/>
    </location>
    <ligand>
        <name>3-phosphoshikimate</name>
        <dbReference type="ChEBI" id="CHEBI:145989"/>
    </ligand>
</feature>
<dbReference type="InterPro" id="IPR013792">
    <property type="entry name" value="RNA3'P_cycl/enolpyr_Trfase_a/b"/>
</dbReference>
<dbReference type="GO" id="GO:0008652">
    <property type="term" value="P:amino acid biosynthetic process"/>
    <property type="evidence" value="ECO:0007669"/>
    <property type="project" value="UniProtKB-KW"/>
</dbReference>
<dbReference type="GO" id="GO:0009073">
    <property type="term" value="P:aromatic amino acid family biosynthetic process"/>
    <property type="evidence" value="ECO:0007669"/>
    <property type="project" value="UniProtKB-KW"/>
</dbReference>
<feature type="binding site" evidence="7">
    <location>
        <position position="443"/>
    </location>
    <ligand>
        <name>phosphoenolpyruvate</name>
        <dbReference type="ChEBI" id="CHEBI:58702"/>
    </ligand>
</feature>
<dbReference type="InterPro" id="IPR006264">
    <property type="entry name" value="EPSP_synthase"/>
</dbReference>
<feature type="binding site" evidence="7">
    <location>
        <position position="153"/>
    </location>
    <ligand>
        <name>phosphoenolpyruvate</name>
        <dbReference type="ChEBI" id="CHEBI:58702"/>
    </ligand>
</feature>
<feature type="binding site" evidence="7">
    <location>
        <position position="53"/>
    </location>
    <ligand>
        <name>3-phosphoshikimate</name>
        <dbReference type="ChEBI" id="CHEBI:145989"/>
    </ligand>
</feature>
<keyword evidence="5 7" id="KW-0057">Aromatic amino acid biosynthesis</keyword>
<evidence type="ECO:0000256" key="4">
    <source>
        <dbReference type="ARBA" id="ARBA00022679"/>
    </source>
</evidence>
<feature type="binding site" evidence="7">
    <location>
        <position position="418"/>
    </location>
    <ligand>
        <name>phosphoenolpyruvate</name>
        <dbReference type="ChEBI" id="CHEBI:58702"/>
    </ligand>
</feature>
<dbReference type="HAMAP" id="MF_00210">
    <property type="entry name" value="EPSP_synth"/>
    <property type="match status" value="1"/>
</dbReference>
<keyword evidence="7" id="KW-0963">Cytoplasm</keyword>
<feature type="binding site" evidence="7">
    <location>
        <position position="201"/>
    </location>
    <ligand>
        <name>phosphoenolpyruvate</name>
        <dbReference type="ChEBI" id="CHEBI:58702"/>
    </ligand>
</feature>
<dbReference type="InterPro" id="IPR001986">
    <property type="entry name" value="Enolpyruvate_Tfrase_dom"/>
</dbReference>
<dbReference type="GO" id="GO:0009423">
    <property type="term" value="P:chorismate biosynthetic process"/>
    <property type="evidence" value="ECO:0007669"/>
    <property type="project" value="UniProtKB-UniRule"/>
</dbReference>
<dbReference type="AlphaFoldDB" id="A0A1G7AYF3"/>
<organism evidence="9 10">
    <name type="scientific">Rhodospira trueperi</name>
    <dbReference type="NCBI Taxonomy" id="69960"/>
    <lineage>
        <taxon>Bacteria</taxon>
        <taxon>Pseudomonadati</taxon>
        <taxon>Pseudomonadota</taxon>
        <taxon>Alphaproteobacteria</taxon>
        <taxon>Rhodospirillales</taxon>
        <taxon>Rhodospirillaceae</taxon>
        <taxon>Rhodospira</taxon>
    </lineage>
</organism>
<feature type="domain" description="Enolpyruvate transferase" evidence="8">
    <location>
        <begin position="41"/>
        <end position="450"/>
    </location>
</feature>